<organism evidence="1 2">
    <name type="scientific">Nocardia tengchongensis</name>
    <dbReference type="NCBI Taxonomy" id="2055889"/>
    <lineage>
        <taxon>Bacteria</taxon>
        <taxon>Bacillati</taxon>
        <taxon>Actinomycetota</taxon>
        <taxon>Actinomycetes</taxon>
        <taxon>Mycobacteriales</taxon>
        <taxon>Nocardiaceae</taxon>
        <taxon>Nocardia</taxon>
    </lineage>
</organism>
<reference evidence="1 2" key="1">
    <citation type="submission" date="2021-04" db="EMBL/GenBank/DDBJ databases">
        <title>Nocardia tengchongensis.</title>
        <authorList>
            <person name="Zhuang k."/>
            <person name="Ran Y."/>
            <person name="Li W."/>
        </authorList>
    </citation>
    <scope>NUCLEOTIDE SEQUENCE [LARGE SCALE GENOMIC DNA]</scope>
    <source>
        <strain evidence="1 2">CFH S0057</strain>
    </source>
</reference>
<dbReference type="Proteomes" id="UP000683310">
    <property type="component" value="Chromosome"/>
</dbReference>
<sequence>MHREHEALMRSEFHDRTILQWQADRPGISSGEQRRLHRHITQYDQRWAAGPHATDWQFLTDALREWQDRPDEMDVYLAGLDYQRRAFGRLDQVSETQWQSLVQAHNIAHEDRIRQRYEHAERDLGIDRWR</sequence>
<dbReference type="EMBL" id="CP074371">
    <property type="protein sequence ID" value="QVI22906.1"/>
    <property type="molecule type" value="Genomic_DNA"/>
</dbReference>
<evidence type="ECO:0000313" key="1">
    <source>
        <dbReference type="EMBL" id="QVI22906.1"/>
    </source>
</evidence>
<protein>
    <submittedName>
        <fullName evidence="1">Uncharacterized protein</fullName>
    </submittedName>
</protein>
<accession>A0ABX8CU87</accession>
<evidence type="ECO:0000313" key="2">
    <source>
        <dbReference type="Proteomes" id="UP000683310"/>
    </source>
</evidence>
<keyword evidence="2" id="KW-1185">Reference proteome</keyword>
<name>A0ABX8CU87_9NOCA</name>
<gene>
    <name evidence="1" type="ORF">KHQ06_08060</name>
</gene>
<proteinExistence type="predicted"/>